<evidence type="ECO:0000256" key="3">
    <source>
        <dbReference type="SAM" id="Phobius"/>
    </source>
</evidence>
<dbReference type="PANTHER" id="PTHR16675:SF237">
    <property type="entry name" value="MHC CLASS I ANTIGEN TRANSCRIPT VARIANT 1-RELATED"/>
    <property type="match status" value="1"/>
</dbReference>
<dbReference type="InterPro" id="IPR013783">
    <property type="entry name" value="Ig-like_fold"/>
</dbReference>
<dbReference type="GO" id="GO:0006955">
    <property type="term" value="P:immune response"/>
    <property type="evidence" value="ECO:0007669"/>
    <property type="project" value="TreeGrafter"/>
</dbReference>
<dbReference type="Gene3D" id="3.30.500.10">
    <property type="entry name" value="MHC class I-like antigen recognition-like"/>
    <property type="match status" value="1"/>
</dbReference>
<dbReference type="InterPro" id="IPR011161">
    <property type="entry name" value="MHC_I-like_Ag-recog"/>
</dbReference>
<dbReference type="SMART" id="SM00407">
    <property type="entry name" value="IGc1"/>
    <property type="match status" value="1"/>
</dbReference>
<dbReference type="InterPro" id="IPR037055">
    <property type="entry name" value="MHC_I-like_Ag-recog_sf"/>
</dbReference>
<feature type="transmembrane region" description="Helical" evidence="3">
    <location>
        <begin position="307"/>
        <end position="332"/>
    </location>
</feature>
<keyword evidence="3" id="KW-0812">Transmembrane</keyword>
<keyword evidence="1" id="KW-0325">Glycoprotein</keyword>
<dbReference type="InterPro" id="IPR007110">
    <property type="entry name" value="Ig-like_dom"/>
</dbReference>
<dbReference type="InterPro" id="IPR050208">
    <property type="entry name" value="MHC_class-I_related"/>
</dbReference>
<dbReference type="AlphaFoldDB" id="A0A3P9BCB4"/>
<reference evidence="5" key="2">
    <citation type="submission" date="2025-08" db="UniProtKB">
        <authorList>
            <consortium name="Ensembl"/>
        </authorList>
    </citation>
    <scope>IDENTIFICATION</scope>
</reference>
<evidence type="ECO:0000313" key="5">
    <source>
        <dbReference type="Ensembl" id="ENSMZEP00005007545.1"/>
    </source>
</evidence>
<protein>
    <submittedName>
        <fullName evidence="5">Major histocompatibility complex class I-related gene protein</fullName>
    </submittedName>
</protein>
<dbReference type="InterPro" id="IPR011162">
    <property type="entry name" value="MHC_I/II-like_Ag-recog"/>
</dbReference>
<feature type="domain" description="Ig-like" evidence="4">
    <location>
        <begin position="215"/>
        <end position="289"/>
    </location>
</feature>
<dbReference type="GO" id="GO:0005615">
    <property type="term" value="C:extracellular space"/>
    <property type="evidence" value="ECO:0007669"/>
    <property type="project" value="TreeGrafter"/>
</dbReference>
<keyword evidence="3" id="KW-1133">Transmembrane helix</keyword>
<dbReference type="FunFam" id="3.30.500.10:FF:000001">
    <property type="entry name" value="H-2 class I histocompatibility antigen, alpha chain"/>
    <property type="match status" value="1"/>
</dbReference>
<dbReference type="Gene3D" id="2.60.40.10">
    <property type="entry name" value="Immunoglobulins"/>
    <property type="match status" value="1"/>
</dbReference>
<dbReference type="GO" id="GO:0009897">
    <property type="term" value="C:external side of plasma membrane"/>
    <property type="evidence" value="ECO:0007669"/>
    <property type="project" value="TreeGrafter"/>
</dbReference>
<dbReference type="Pfam" id="PF00129">
    <property type="entry name" value="MHC_I"/>
    <property type="match status" value="1"/>
</dbReference>
<dbReference type="PANTHER" id="PTHR16675">
    <property type="entry name" value="MHC CLASS I-RELATED"/>
    <property type="match status" value="1"/>
</dbReference>
<dbReference type="PRINTS" id="PR01638">
    <property type="entry name" value="MHCCLASSI"/>
</dbReference>
<dbReference type="GeneTree" id="ENSGT01120000271828"/>
<sequence>EGNRTLTELALSSLVIVYLLTVWWVKVDNPLKHSLKYFITASSGISDFPEFVGAALVDGVLVGYCDSSIRRAEPKLDWMQELIKKDPQHLEWYTQKCSGNQQVFRANINSLKKRLNQTEGVHIFQRMNGCEWDDETDKITGFNQYGYDGEDFIALDLQTLTWIAPKPQAVVTKLQWDTEKPRLEHNKNYYINRCPDWLKKYVKYGRSFLQRTVLPSVSFLQRTPSSLVSCHATGFYPERAMMFWRRGEEEIHEGVEHGEILPNHDGSFQMSVELNVSSIKPEDWRRYDCVFHVNDLTFWTFSVSPSVFPVGPVVGGVGGALLLLAVFGFSIWRRNNNGEITADFTPIMNLEFMHLVVICTYMIFLVIFLVSYLIIWLC</sequence>
<dbReference type="SUPFAM" id="SSF54452">
    <property type="entry name" value="MHC antigen-recognition domain"/>
    <property type="match status" value="1"/>
</dbReference>
<reference evidence="5 6" key="1">
    <citation type="journal article" date="2014" name="Nature">
        <title>The genomic substrate for adaptive radiation in African cichlid fish.</title>
        <authorList>
            <person name="Brawand D."/>
            <person name="Wagner C.E."/>
            <person name="Li Y.I."/>
            <person name="Malinsky M."/>
            <person name="Keller I."/>
            <person name="Fan S."/>
            <person name="Simakov O."/>
            <person name="Ng A.Y."/>
            <person name="Lim Z.W."/>
            <person name="Bezault E."/>
            <person name="Turner-Maier J."/>
            <person name="Johnson J."/>
            <person name="Alcazar R."/>
            <person name="Noh H.J."/>
            <person name="Russell P."/>
            <person name="Aken B."/>
            <person name="Alfoldi J."/>
            <person name="Amemiya C."/>
            <person name="Azzouzi N."/>
            <person name="Baroiller J.F."/>
            <person name="Barloy-Hubler F."/>
            <person name="Berlin A."/>
            <person name="Bloomquist R."/>
            <person name="Carleton K.L."/>
            <person name="Conte M.A."/>
            <person name="D'Cotta H."/>
            <person name="Eshel O."/>
            <person name="Gaffney L."/>
            <person name="Galibert F."/>
            <person name="Gante H.F."/>
            <person name="Gnerre S."/>
            <person name="Greuter L."/>
            <person name="Guyon R."/>
            <person name="Haddad N.S."/>
            <person name="Haerty W."/>
            <person name="Harris R.M."/>
            <person name="Hofmann H.A."/>
            <person name="Hourlier T."/>
            <person name="Hulata G."/>
            <person name="Jaffe D.B."/>
            <person name="Lara M."/>
            <person name="Lee A.P."/>
            <person name="MacCallum I."/>
            <person name="Mwaiko S."/>
            <person name="Nikaido M."/>
            <person name="Nishihara H."/>
            <person name="Ozouf-Costaz C."/>
            <person name="Penman D.J."/>
            <person name="Przybylski D."/>
            <person name="Rakotomanga M."/>
            <person name="Renn S.C.P."/>
            <person name="Ribeiro F.J."/>
            <person name="Ron M."/>
            <person name="Salzburger W."/>
            <person name="Sanchez-Pulido L."/>
            <person name="Santos M.E."/>
            <person name="Searle S."/>
            <person name="Sharpe T."/>
            <person name="Swofford R."/>
            <person name="Tan F.J."/>
            <person name="Williams L."/>
            <person name="Young S."/>
            <person name="Yin S."/>
            <person name="Okada N."/>
            <person name="Kocher T.D."/>
            <person name="Miska E.A."/>
            <person name="Lander E.S."/>
            <person name="Venkatesh B."/>
            <person name="Fernald R.D."/>
            <person name="Meyer A."/>
            <person name="Ponting C.P."/>
            <person name="Streelman J.T."/>
            <person name="Lindblad-Toh K."/>
            <person name="Seehausen O."/>
            <person name="Di Palma F."/>
        </authorList>
    </citation>
    <scope>NUCLEOTIDE SEQUENCE</scope>
</reference>
<keyword evidence="6" id="KW-1185">Reference proteome</keyword>
<feature type="transmembrane region" description="Helical" evidence="3">
    <location>
        <begin position="352"/>
        <end position="377"/>
    </location>
</feature>
<dbReference type="Ensembl" id="ENSMZET00005007861.1">
    <property type="protein sequence ID" value="ENSMZEP00005007545.1"/>
    <property type="gene ID" value="ENSMZEG00005002839.1"/>
</dbReference>
<organism evidence="5 6">
    <name type="scientific">Maylandia zebra</name>
    <name type="common">zebra mbuna</name>
    <dbReference type="NCBI Taxonomy" id="106582"/>
    <lineage>
        <taxon>Eukaryota</taxon>
        <taxon>Metazoa</taxon>
        <taxon>Chordata</taxon>
        <taxon>Craniata</taxon>
        <taxon>Vertebrata</taxon>
        <taxon>Euteleostomi</taxon>
        <taxon>Actinopterygii</taxon>
        <taxon>Neopterygii</taxon>
        <taxon>Teleostei</taxon>
        <taxon>Neoteleostei</taxon>
        <taxon>Acanthomorphata</taxon>
        <taxon>Ovalentaria</taxon>
        <taxon>Cichlomorphae</taxon>
        <taxon>Cichliformes</taxon>
        <taxon>Cichlidae</taxon>
        <taxon>African cichlids</taxon>
        <taxon>Pseudocrenilabrinae</taxon>
        <taxon>Haplochromini</taxon>
        <taxon>Maylandia</taxon>
        <taxon>Maylandia zebra complex</taxon>
    </lineage>
</organism>
<proteinExistence type="inferred from homology"/>
<evidence type="ECO:0000256" key="1">
    <source>
        <dbReference type="ARBA" id="ARBA00023180"/>
    </source>
</evidence>
<dbReference type="InterPro" id="IPR001039">
    <property type="entry name" value="MHC_I_a_a1/a2"/>
</dbReference>
<dbReference type="InterPro" id="IPR036179">
    <property type="entry name" value="Ig-like_dom_sf"/>
</dbReference>
<evidence type="ECO:0000259" key="4">
    <source>
        <dbReference type="PROSITE" id="PS50835"/>
    </source>
</evidence>
<dbReference type="PROSITE" id="PS50835">
    <property type="entry name" value="IG_LIKE"/>
    <property type="match status" value="1"/>
</dbReference>
<evidence type="ECO:0000313" key="6">
    <source>
        <dbReference type="Proteomes" id="UP000265160"/>
    </source>
</evidence>
<comment type="similarity">
    <text evidence="2">Belongs to the MHC class I family.</text>
</comment>
<dbReference type="InterPro" id="IPR003597">
    <property type="entry name" value="Ig_C1-set"/>
</dbReference>
<name>A0A3P9BCB4_9CICH</name>
<accession>A0A3P9BCB4</accession>
<feature type="transmembrane region" description="Helical" evidence="3">
    <location>
        <begin position="6"/>
        <end position="25"/>
    </location>
</feature>
<reference evidence="5" key="3">
    <citation type="submission" date="2025-09" db="UniProtKB">
        <authorList>
            <consortium name="Ensembl"/>
        </authorList>
    </citation>
    <scope>IDENTIFICATION</scope>
</reference>
<dbReference type="Proteomes" id="UP000265160">
    <property type="component" value="LG22"/>
</dbReference>
<keyword evidence="3" id="KW-0472">Membrane</keyword>
<evidence type="ECO:0000256" key="2">
    <source>
        <dbReference type="RuleBase" id="RU004439"/>
    </source>
</evidence>
<dbReference type="Pfam" id="PF07654">
    <property type="entry name" value="C1-set"/>
    <property type="match status" value="1"/>
</dbReference>
<dbReference type="SUPFAM" id="SSF48726">
    <property type="entry name" value="Immunoglobulin"/>
    <property type="match status" value="1"/>
</dbReference>